<evidence type="ECO:0000256" key="1">
    <source>
        <dbReference type="SAM" id="MobiDB-lite"/>
    </source>
</evidence>
<feature type="compositionally biased region" description="Acidic residues" evidence="1">
    <location>
        <begin position="91"/>
        <end position="104"/>
    </location>
</feature>
<sequence>MLLRSSSTPVLGSLISYIAADSPNNNNHHHETITPLRCYPSSLFHGNRLSFHPSPGSVHLSTLVSCGSSPISPSIIDQSSDFEIKGSRREEEDENDSEGEEEEVMAGVNGSSYGFNSISLEKPSLNEQVTVSDEKGLVGVEMFLSIGLEASMDDGDRRGGDWGGSGGDFNSAYSNGDGEIEEYYKRMVKENPRNPIFLGNYAHQKEYYSRAILADLKDGETLSQYAKLVWELHRDEERASSYFE</sequence>
<dbReference type="Proteomes" id="UP000436088">
    <property type="component" value="Unassembled WGS sequence"/>
</dbReference>
<accession>A0A6A2Z137</accession>
<proteinExistence type="predicted"/>
<evidence type="ECO:0000313" key="2">
    <source>
        <dbReference type="EMBL" id="KAE8685476.1"/>
    </source>
</evidence>
<dbReference type="EMBL" id="VEPZ02001231">
    <property type="protein sequence ID" value="KAE8685476.1"/>
    <property type="molecule type" value="Genomic_DNA"/>
</dbReference>
<organism evidence="2 3">
    <name type="scientific">Hibiscus syriacus</name>
    <name type="common">Rose of Sharon</name>
    <dbReference type="NCBI Taxonomy" id="106335"/>
    <lineage>
        <taxon>Eukaryota</taxon>
        <taxon>Viridiplantae</taxon>
        <taxon>Streptophyta</taxon>
        <taxon>Embryophyta</taxon>
        <taxon>Tracheophyta</taxon>
        <taxon>Spermatophyta</taxon>
        <taxon>Magnoliopsida</taxon>
        <taxon>eudicotyledons</taxon>
        <taxon>Gunneridae</taxon>
        <taxon>Pentapetalae</taxon>
        <taxon>rosids</taxon>
        <taxon>malvids</taxon>
        <taxon>Malvales</taxon>
        <taxon>Malvaceae</taxon>
        <taxon>Malvoideae</taxon>
        <taxon>Hibiscus</taxon>
    </lineage>
</organism>
<feature type="compositionally biased region" description="Low complexity" evidence="1">
    <location>
        <begin position="71"/>
        <end position="81"/>
    </location>
</feature>
<evidence type="ECO:0000313" key="3">
    <source>
        <dbReference type="Proteomes" id="UP000436088"/>
    </source>
</evidence>
<name>A0A6A2Z137_HIBSY</name>
<reference evidence="2" key="1">
    <citation type="submission" date="2019-09" db="EMBL/GenBank/DDBJ databases">
        <title>Draft genome information of white flower Hibiscus syriacus.</title>
        <authorList>
            <person name="Kim Y.-M."/>
        </authorList>
    </citation>
    <scope>NUCLEOTIDE SEQUENCE [LARGE SCALE GENOMIC DNA]</scope>
    <source>
        <strain evidence="2">YM2019G1</strain>
    </source>
</reference>
<protein>
    <submittedName>
        <fullName evidence="2">Tetratricopeptide repeat-like superfamily protein, putative isoform 2</fullName>
    </submittedName>
</protein>
<gene>
    <name evidence="2" type="ORF">F3Y22_tig00111097pilonHSYRG00042</name>
</gene>
<keyword evidence="3" id="KW-1185">Reference proteome</keyword>
<dbReference type="PANTHER" id="PTHR26312:SF221">
    <property type="entry name" value="OS04G0510600 PROTEIN"/>
    <property type="match status" value="1"/>
</dbReference>
<dbReference type="AlphaFoldDB" id="A0A6A2Z137"/>
<feature type="region of interest" description="Disordered" evidence="1">
    <location>
        <begin position="71"/>
        <end position="108"/>
    </location>
</feature>
<comment type="caution">
    <text evidence="2">The sequence shown here is derived from an EMBL/GenBank/DDBJ whole genome shotgun (WGS) entry which is preliminary data.</text>
</comment>
<dbReference type="PANTHER" id="PTHR26312">
    <property type="entry name" value="TETRATRICOPEPTIDE REPEAT PROTEIN 5"/>
    <property type="match status" value="1"/>
</dbReference>